<gene>
    <name evidence="1" type="ORF">DW916_15900</name>
</gene>
<protein>
    <submittedName>
        <fullName evidence="1">Uncharacterized protein</fullName>
    </submittedName>
</protein>
<reference evidence="1 2" key="1">
    <citation type="submission" date="2018-08" db="EMBL/GenBank/DDBJ databases">
        <title>A genome reference for cultivated species of the human gut microbiota.</title>
        <authorList>
            <person name="Zou Y."/>
            <person name="Xue W."/>
            <person name="Luo G."/>
        </authorList>
    </citation>
    <scope>NUCLEOTIDE SEQUENCE [LARGE SCALE GENOMIC DNA]</scope>
    <source>
        <strain evidence="1 2">AM42-23AC</strain>
    </source>
</reference>
<dbReference type="AlphaFoldDB" id="A0AA92UYR7"/>
<evidence type="ECO:0000313" key="1">
    <source>
        <dbReference type="EMBL" id="RHA82206.1"/>
    </source>
</evidence>
<accession>A0AA92UYR7</accession>
<dbReference type="Proteomes" id="UP000284990">
    <property type="component" value="Unassembled WGS sequence"/>
</dbReference>
<organism evidence="1 2">
    <name type="scientific">Segatella copri</name>
    <dbReference type="NCBI Taxonomy" id="165179"/>
    <lineage>
        <taxon>Bacteria</taxon>
        <taxon>Pseudomonadati</taxon>
        <taxon>Bacteroidota</taxon>
        <taxon>Bacteroidia</taxon>
        <taxon>Bacteroidales</taxon>
        <taxon>Prevotellaceae</taxon>
        <taxon>Segatella</taxon>
    </lineage>
</organism>
<comment type="caution">
    <text evidence="1">The sequence shown here is derived from an EMBL/GenBank/DDBJ whole genome shotgun (WGS) entry which is preliminary data.</text>
</comment>
<feature type="non-terminal residue" evidence="1">
    <location>
        <position position="1"/>
    </location>
</feature>
<sequence length="73" mass="9102">FKERLVHFNGTVVFYYFKMMFTDYLLILVLIFDFTFFCSKFYVLINRFYFAINFFSIGKNVYYLRVQFVCIYL</sequence>
<dbReference type="EMBL" id="QSFW01000051">
    <property type="protein sequence ID" value="RHA82206.1"/>
    <property type="molecule type" value="Genomic_DNA"/>
</dbReference>
<name>A0AA92UYR7_9BACT</name>
<evidence type="ECO:0000313" key="2">
    <source>
        <dbReference type="Proteomes" id="UP000284990"/>
    </source>
</evidence>
<proteinExistence type="predicted"/>